<dbReference type="InterPro" id="IPR035919">
    <property type="entry name" value="EAL_sf"/>
</dbReference>
<dbReference type="Pfam" id="PF00563">
    <property type="entry name" value="EAL"/>
    <property type="match status" value="1"/>
</dbReference>
<proteinExistence type="predicted"/>
<comment type="cofactor">
    <cofactor evidence="1">
        <name>Mg(2+)</name>
        <dbReference type="ChEBI" id="CHEBI:18420"/>
    </cofactor>
</comment>
<dbReference type="OrthoDB" id="197861at2"/>
<dbReference type="PROSITE" id="PS50112">
    <property type="entry name" value="PAS"/>
    <property type="match status" value="1"/>
</dbReference>
<organism evidence="6 7">
    <name type="scientific">Cognatilysobacter lacus</name>
    <dbReference type="NCBI Taxonomy" id="1643323"/>
    <lineage>
        <taxon>Bacteria</taxon>
        <taxon>Pseudomonadati</taxon>
        <taxon>Pseudomonadota</taxon>
        <taxon>Gammaproteobacteria</taxon>
        <taxon>Lysobacterales</taxon>
        <taxon>Lysobacteraceae</taxon>
        <taxon>Cognatilysobacter</taxon>
    </lineage>
</organism>
<dbReference type="GO" id="GO:0003824">
    <property type="term" value="F:catalytic activity"/>
    <property type="evidence" value="ECO:0007669"/>
    <property type="project" value="UniProtKB-ARBA"/>
</dbReference>
<comment type="caution">
    <text evidence="6">The sequence shown here is derived from an EMBL/GenBank/DDBJ whole genome shotgun (WGS) entry which is preliminary data.</text>
</comment>
<dbReference type="Proteomes" id="UP000323164">
    <property type="component" value="Unassembled WGS sequence"/>
</dbReference>
<accession>A0A5D8YR48</accession>
<dbReference type="Pfam" id="PF13426">
    <property type="entry name" value="PAS_9"/>
    <property type="match status" value="1"/>
</dbReference>
<dbReference type="Pfam" id="PF00990">
    <property type="entry name" value="GGDEF"/>
    <property type="match status" value="1"/>
</dbReference>
<dbReference type="SMART" id="SM00091">
    <property type="entry name" value="PAS"/>
    <property type="match status" value="1"/>
</dbReference>
<dbReference type="CDD" id="cd01948">
    <property type="entry name" value="EAL"/>
    <property type="match status" value="1"/>
</dbReference>
<dbReference type="InterPro" id="IPR001610">
    <property type="entry name" value="PAC"/>
</dbReference>
<gene>
    <name evidence="6" type="ORF">FW784_12635</name>
</gene>
<dbReference type="CDD" id="cd01949">
    <property type="entry name" value="GGDEF"/>
    <property type="match status" value="1"/>
</dbReference>
<dbReference type="PANTHER" id="PTHR44757">
    <property type="entry name" value="DIGUANYLATE CYCLASE DGCP"/>
    <property type="match status" value="1"/>
</dbReference>
<feature type="domain" description="GGDEF" evidence="5">
    <location>
        <begin position="177"/>
        <end position="311"/>
    </location>
</feature>
<dbReference type="SMART" id="SM00086">
    <property type="entry name" value="PAC"/>
    <property type="match status" value="1"/>
</dbReference>
<feature type="domain" description="PAC" evidence="3">
    <location>
        <begin position="93"/>
        <end position="145"/>
    </location>
</feature>
<dbReference type="CDD" id="cd00130">
    <property type="entry name" value="PAS"/>
    <property type="match status" value="1"/>
</dbReference>
<dbReference type="InterPro" id="IPR029787">
    <property type="entry name" value="Nucleotide_cyclase"/>
</dbReference>
<dbReference type="NCBIfam" id="TIGR00254">
    <property type="entry name" value="GGDEF"/>
    <property type="match status" value="1"/>
</dbReference>
<dbReference type="Gene3D" id="3.30.70.270">
    <property type="match status" value="1"/>
</dbReference>
<dbReference type="FunFam" id="3.30.70.270:FF:000001">
    <property type="entry name" value="Diguanylate cyclase domain protein"/>
    <property type="match status" value="1"/>
</dbReference>
<dbReference type="Gene3D" id="3.30.450.20">
    <property type="entry name" value="PAS domain"/>
    <property type="match status" value="1"/>
</dbReference>
<feature type="domain" description="PAS" evidence="2">
    <location>
        <begin position="20"/>
        <end position="90"/>
    </location>
</feature>
<dbReference type="SUPFAM" id="SSF55785">
    <property type="entry name" value="PYP-like sensor domain (PAS domain)"/>
    <property type="match status" value="1"/>
</dbReference>
<evidence type="ECO:0000259" key="5">
    <source>
        <dbReference type="PROSITE" id="PS50887"/>
    </source>
</evidence>
<feature type="non-terminal residue" evidence="6">
    <location>
        <position position="1"/>
    </location>
</feature>
<dbReference type="InterPro" id="IPR000700">
    <property type="entry name" value="PAS-assoc_C"/>
</dbReference>
<dbReference type="EMBL" id="VTRV01000182">
    <property type="protein sequence ID" value="TZF84442.1"/>
    <property type="molecule type" value="Genomic_DNA"/>
</dbReference>
<dbReference type="AlphaFoldDB" id="A0A5D8YR48"/>
<dbReference type="Gene3D" id="3.20.20.450">
    <property type="entry name" value="EAL domain"/>
    <property type="match status" value="1"/>
</dbReference>
<dbReference type="SUPFAM" id="SSF141868">
    <property type="entry name" value="EAL domain-like"/>
    <property type="match status" value="1"/>
</dbReference>
<dbReference type="RefSeq" id="WP_149353692.1">
    <property type="nucleotide sequence ID" value="NZ_VTRV01000182.1"/>
</dbReference>
<evidence type="ECO:0000313" key="7">
    <source>
        <dbReference type="Proteomes" id="UP000323164"/>
    </source>
</evidence>
<feature type="domain" description="EAL" evidence="4">
    <location>
        <begin position="320"/>
        <end position="571"/>
    </location>
</feature>
<dbReference type="InterPro" id="IPR052155">
    <property type="entry name" value="Biofilm_reg_signaling"/>
</dbReference>
<dbReference type="NCBIfam" id="TIGR00229">
    <property type="entry name" value="sensory_box"/>
    <property type="match status" value="1"/>
</dbReference>
<keyword evidence="7" id="KW-1185">Reference proteome</keyword>
<dbReference type="InterPro" id="IPR035965">
    <property type="entry name" value="PAS-like_dom_sf"/>
</dbReference>
<dbReference type="SMART" id="SM00052">
    <property type="entry name" value="EAL"/>
    <property type="match status" value="1"/>
</dbReference>
<protein>
    <submittedName>
        <fullName evidence="6">EAL domain-containing protein</fullName>
    </submittedName>
</protein>
<dbReference type="InterPro" id="IPR001633">
    <property type="entry name" value="EAL_dom"/>
</dbReference>
<dbReference type="PROSITE" id="PS50887">
    <property type="entry name" value="GGDEF"/>
    <property type="match status" value="1"/>
</dbReference>
<evidence type="ECO:0000259" key="4">
    <source>
        <dbReference type="PROSITE" id="PS50883"/>
    </source>
</evidence>
<dbReference type="PROSITE" id="PS50883">
    <property type="entry name" value="EAL"/>
    <property type="match status" value="1"/>
</dbReference>
<name>A0A5D8YR48_9GAMM</name>
<sequence>ALRIAGTARDITQTRRVERDRRVASEVLRSMAEAVAVFDDDFRFVSVNPAFTRMTGYTETEVVNQTTNLIDSRQHDEAVYARMREDLRRDGRWSGELWQRRKDGSEFLCWLQASVVLDSGGQRGHWVGVLSDITDQKRAEQELRFLANYDTLTGLPNRALLLERLARAIARAKRQQSRIAVLFLDLDRFKDINDSLGHAAGDAILRATAGRLQHAVGAHHTVARLGGDEFTVVMEHVDDASEAEDVARALLGAFESPLDAGDLRDVIVSPSIGIAVYPDDADTPSDMLKHADTAMYQAKALGRRTFMRYSGRMDVDIRRRATLSAALRKVIDRDELHLVYQPRLSLSQRRIVGVEALLRWNSTEFGAVGPAQFIPLAEESGLILDIGEWAMRRACEQLARWRESGLDIAMSVNVSAMQLRRGQIANVIERLLGETGLPADCLEVELTESVVMAEETWASLHAIRELGVHMSIDDFGTGYSSFAYLKRLPINALKIDREFIGDLTRDPDDEAITSAIIAMGHSLGLHVVAEGVETEGQLDFLRRNGCDEIQGYWLARPLDPEACERFMRDWRWADRMTPVTAP</sequence>
<evidence type="ECO:0000259" key="3">
    <source>
        <dbReference type="PROSITE" id="PS50113"/>
    </source>
</evidence>
<dbReference type="SMART" id="SM00267">
    <property type="entry name" value="GGDEF"/>
    <property type="match status" value="1"/>
</dbReference>
<dbReference type="PROSITE" id="PS50113">
    <property type="entry name" value="PAC"/>
    <property type="match status" value="1"/>
</dbReference>
<reference evidence="6 7" key="1">
    <citation type="submission" date="2019-08" db="EMBL/GenBank/DDBJ databases">
        <title>Draft genome sequence of Lysobacter sp. UKS-15.</title>
        <authorList>
            <person name="Im W.-T."/>
        </authorList>
    </citation>
    <scope>NUCLEOTIDE SEQUENCE [LARGE SCALE GENOMIC DNA]</scope>
    <source>
        <strain evidence="6 7">UKS-15</strain>
    </source>
</reference>
<dbReference type="InterPro" id="IPR043128">
    <property type="entry name" value="Rev_trsase/Diguanyl_cyclase"/>
</dbReference>
<dbReference type="SUPFAM" id="SSF55073">
    <property type="entry name" value="Nucleotide cyclase"/>
    <property type="match status" value="1"/>
</dbReference>
<dbReference type="InterPro" id="IPR000014">
    <property type="entry name" value="PAS"/>
</dbReference>
<evidence type="ECO:0000259" key="2">
    <source>
        <dbReference type="PROSITE" id="PS50112"/>
    </source>
</evidence>
<evidence type="ECO:0000256" key="1">
    <source>
        <dbReference type="ARBA" id="ARBA00001946"/>
    </source>
</evidence>
<dbReference type="PANTHER" id="PTHR44757:SF2">
    <property type="entry name" value="BIOFILM ARCHITECTURE MAINTENANCE PROTEIN MBAA"/>
    <property type="match status" value="1"/>
</dbReference>
<evidence type="ECO:0000313" key="6">
    <source>
        <dbReference type="EMBL" id="TZF84442.1"/>
    </source>
</evidence>
<dbReference type="InterPro" id="IPR000160">
    <property type="entry name" value="GGDEF_dom"/>
</dbReference>